<dbReference type="EMBL" id="JAVFWL010000006">
    <property type="protein sequence ID" value="KAK6763150.1"/>
    <property type="molecule type" value="Genomic_DNA"/>
</dbReference>
<reference evidence="2 3" key="1">
    <citation type="submission" date="2023-08" db="EMBL/GenBank/DDBJ databases">
        <title>A Necator americanus chromosomal reference genome.</title>
        <authorList>
            <person name="Ilik V."/>
            <person name="Petrzelkova K.J."/>
            <person name="Pardy F."/>
            <person name="Fuh T."/>
            <person name="Niatou-Singa F.S."/>
            <person name="Gouil Q."/>
            <person name="Baker L."/>
            <person name="Ritchie M.E."/>
            <person name="Jex A.R."/>
            <person name="Gazzola D."/>
            <person name="Li H."/>
            <person name="Toshio Fujiwara R."/>
            <person name="Zhan B."/>
            <person name="Aroian R.V."/>
            <person name="Pafco B."/>
            <person name="Schwarz E.M."/>
        </authorList>
    </citation>
    <scope>NUCLEOTIDE SEQUENCE [LARGE SCALE GENOMIC DNA]</scope>
    <source>
        <strain evidence="2 3">Aroian</strain>
        <tissue evidence="2">Whole animal</tissue>
    </source>
</reference>
<keyword evidence="1" id="KW-0732">Signal</keyword>
<organism evidence="2 3">
    <name type="scientific">Necator americanus</name>
    <name type="common">Human hookworm</name>
    <dbReference type="NCBI Taxonomy" id="51031"/>
    <lineage>
        <taxon>Eukaryota</taxon>
        <taxon>Metazoa</taxon>
        <taxon>Ecdysozoa</taxon>
        <taxon>Nematoda</taxon>
        <taxon>Chromadorea</taxon>
        <taxon>Rhabditida</taxon>
        <taxon>Rhabditina</taxon>
        <taxon>Rhabditomorpha</taxon>
        <taxon>Strongyloidea</taxon>
        <taxon>Ancylostomatidae</taxon>
        <taxon>Bunostominae</taxon>
        <taxon>Necator</taxon>
    </lineage>
</organism>
<keyword evidence="3" id="KW-1185">Reference proteome</keyword>
<sequence length="71" mass="8044">MKVFGILLPVLAVRCPPWAMDCDLSQNGEKARSVAPTYIERRQPPKKPGHLHSAALQKPQIRLAGHHCHWR</sequence>
<evidence type="ECO:0000313" key="2">
    <source>
        <dbReference type="EMBL" id="KAK6763150.1"/>
    </source>
</evidence>
<proteinExistence type="predicted"/>
<feature type="chain" id="PRO_5045240369" description="Secreted protein" evidence="1">
    <location>
        <begin position="20"/>
        <end position="71"/>
    </location>
</feature>
<dbReference type="Proteomes" id="UP001303046">
    <property type="component" value="Unassembled WGS sequence"/>
</dbReference>
<accession>A0ABR1EKK8</accession>
<feature type="signal peptide" evidence="1">
    <location>
        <begin position="1"/>
        <end position="19"/>
    </location>
</feature>
<protein>
    <recommendedName>
        <fullName evidence="4">Secreted protein</fullName>
    </recommendedName>
</protein>
<comment type="caution">
    <text evidence="2">The sequence shown here is derived from an EMBL/GenBank/DDBJ whole genome shotgun (WGS) entry which is preliminary data.</text>
</comment>
<name>A0ABR1EKK8_NECAM</name>
<evidence type="ECO:0000256" key="1">
    <source>
        <dbReference type="SAM" id="SignalP"/>
    </source>
</evidence>
<gene>
    <name evidence="2" type="primary">Necator_chrX.g23910</name>
    <name evidence="2" type="ORF">RB195_023745</name>
</gene>
<evidence type="ECO:0008006" key="4">
    <source>
        <dbReference type="Google" id="ProtNLM"/>
    </source>
</evidence>
<evidence type="ECO:0000313" key="3">
    <source>
        <dbReference type="Proteomes" id="UP001303046"/>
    </source>
</evidence>